<evidence type="ECO:0000256" key="7">
    <source>
        <dbReference type="ARBA" id="ARBA00023098"/>
    </source>
</evidence>
<sequence>MSASYMGAAAARKAMEQAGVEPGEVDVIILATATPDRFFPSTACDTQALLGCSNAVAFDVIAACTGFIYAMSVAECYVAAGRAEVALVIATEKMSSIVDWEDRSTSVLFGDGAGAAVLRPANGSARGILSSHLGSNGDLADLLYRPGGGSAVPFSQQVLDEKSHLIRMEGREVFKHAVRCMADSCNVALQNAGLTADDVQLLIPHQANIRIIEATAKYAGLPMEKVFVNVNRYGNMSSATVPVALNEADEEGLIAPGSNVLTVAFGSGLTWGAMVLRW</sequence>
<dbReference type="GO" id="GO:0004315">
    <property type="term" value="F:3-oxoacyl-[acyl-carrier-protein] synthase activity"/>
    <property type="evidence" value="ECO:0007669"/>
    <property type="project" value="InterPro"/>
</dbReference>
<dbReference type="PANTHER" id="PTHR34069:SF2">
    <property type="entry name" value="BETA-KETOACYL-[ACYL-CARRIER-PROTEIN] SYNTHASE III"/>
    <property type="match status" value="1"/>
</dbReference>
<keyword evidence="9" id="KW-0012">Acyltransferase</keyword>
<dbReference type="InterPro" id="IPR013747">
    <property type="entry name" value="ACP_syn_III_C"/>
</dbReference>
<evidence type="ECO:0000259" key="11">
    <source>
        <dbReference type="Pfam" id="PF08545"/>
    </source>
</evidence>
<name>A0A381NH66_9ZZZZ</name>
<evidence type="ECO:0000256" key="4">
    <source>
        <dbReference type="ARBA" id="ARBA00022516"/>
    </source>
</evidence>
<organism evidence="12">
    <name type="scientific">marine metagenome</name>
    <dbReference type="NCBI Taxonomy" id="408172"/>
    <lineage>
        <taxon>unclassified sequences</taxon>
        <taxon>metagenomes</taxon>
        <taxon>ecological metagenomes</taxon>
    </lineage>
</organism>
<evidence type="ECO:0000259" key="10">
    <source>
        <dbReference type="Pfam" id="PF08541"/>
    </source>
</evidence>
<dbReference type="InterPro" id="IPR016039">
    <property type="entry name" value="Thiolase-like"/>
</dbReference>
<evidence type="ECO:0000256" key="5">
    <source>
        <dbReference type="ARBA" id="ARBA00022679"/>
    </source>
</evidence>
<keyword evidence="8" id="KW-0275">Fatty acid biosynthesis</keyword>
<feature type="domain" description="Beta-ketoacyl-[acyl-carrier-protein] synthase III N-terminal" evidence="11">
    <location>
        <begin position="58"/>
        <end position="137"/>
    </location>
</feature>
<dbReference type="EMBL" id="UINC01000332">
    <property type="protein sequence ID" value="SUZ53434.1"/>
    <property type="molecule type" value="Genomic_DNA"/>
</dbReference>
<dbReference type="PANTHER" id="PTHR34069">
    <property type="entry name" value="3-OXOACYL-[ACYL-CARRIER-PROTEIN] SYNTHASE 3"/>
    <property type="match status" value="1"/>
</dbReference>
<keyword evidence="4" id="KW-0444">Lipid biosynthesis</keyword>
<dbReference type="InterPro" id="IPR013751">
    <property type="entry name" value="ACP_syn_III_N"/>
</dbReference>
<dbReference type="GO" id="GO:0044550">
    <property type="term" value="P:secondary metabolite biosynthetic process"/>
    <property type="evidence" value="ECO:0007669"/>
    <property type="project" value="TreeGrafter"/>
</dbReference>
<dbReference type="NCBIfam" id="NF006829">
    <property type="entry name" value="PRK09352.1"/>
    <property type="match status" value="1"/>
</dbReference>
<dbReference type="AlphaFoldDB" id="A0A381NH66"/>
<dbReference type="GO" id="GO:0006633">
    <property type="term" value="P:fatty acid biosynthetic process"/>
    <property type="evidence" value="ECO:0007669"/>
    <property type="project" value="UniProtKB-KW"/>
</dbReference>
<dbReference type="Gene3D" id="3.40.47.10">
    <property type="match status" value="1"/>
</dbReference>
<keyword evidence="7" id="KW-0443">Lipid metabolism</keyword>
<dbReference type="Pfam" id="PF08545">
    <property type="entry name" value="ACP_syn_III"/>
    <property type="match status" value="1"/>
</dbReference>
<evidence type="ECO:0000313" key="12">
    <source>
        <dbReference type="EMBL" id="SUZ53434.1"/>
    </source>
</evidence>
<dbReference type="NCBIfam" id="TIGR00747">
    <property type="entry name" value="fabH"/>
    <property type="match status" value="1"/>
</dbReference>
<evidence type="ECO:0008006" key="13">
    <source>
        <dbReference type="Google" id="ProtNLM"/>
    </source>
</evidence>
<evidence type="ECO:0000256" key="9">
    <source>
        <dbReference type="ARBA" id="ARBA00023315"/>
    </source>
</evidence>
<evidence type="ECO:0000256" key="1">
    <source>
        <dbReference type="ARBA" id="ARBA00005189"/>
    </source>
</evidence>
<keyword evidence="3" id="KW-0963">Cytoplasm</keyword>
<reference evidence="12" key="1">
    <citation type="submission" date="2018-05" db="EMBL/GenBank/DDBJ databases">
        <authorList>
            <person name="Lanie J.A."/>
            <person name="Ng W.-L."/>
            <person name="Kazmierczak K.M."/>
            <person name="Andrzejewski T.M."/>
            <person name="Davidsen T.M."/>
            <person name="Wayne K.J."/>
            <person name="Tettelin H."/>
            <person name="Glass J.I."/>
            <person name="Rusch D."/>
            <person name="Podicherti R."/>
            <person name="Tsui H.-C.T."/>
            <person name="Winkler M.E."/>
        </authorList>
    </citation>
    <scope>NUCLEOTIDE SEQUENCE</scope>
</reference>
<dbReference type="Pfam" id="PF08541">
    <property type="entry name" value="ACP_syn_III_C"/>
    <property type="match status" value="1"/>
</dbReference>
<dbReference type="InterPro" id="IPR004655">
    <property type="entry name" value="FabH"/>
</dbReference>
<evidence type="ECO:0000256" key="8">
    <source>
        <dbReference type="ARBA" id="ARBA00023160"/>
    </source>
</evidence>
<evidence type="ECO:0000256" key="3">
    <source>
        <dbReference type="ARBA" id="ARBA00022490"/>
    </source>
</evidence>
<evidence type="ECO:0000256" key="2">
    <source>
        <dbReference type="ARBA" id="ARBA00008642"/>
    </source>
</evidence>
<accession>A0A381NH66</accession>
<gene>
    <name evidence="12" type="ORF">METZ01_LOCUS6288</name>
</gene>
<evidence type="ECO:0000256" key="6">
    <source>
        <dbReference type="ARBA" id="ARBA00022832"/>
    </source>
</evidence>
<proteinExistence type="inferred from homology"/>
<keyword evidence="5" id="KW-0808">Transferase</keyword>
<protein>
    <recommendedName>
        <fullName evidence="13">Beta-ketoacyl-[acyl-carrier-protein] synthase III C-terminal domain-containing protein</fullName>
    </recommendedName>
</protein>
<comment type="similarity">
    <text evidence="2">Belongs to the thiolase-like superfamily. FabH family.</text>
</comment>
<dbReference type="SUPFAM" id="SSF53901">
    <property type="entry name" value="Thiolase-like"/>
    <property type="match status" value="1"/>
</dbReference>
<comment type="pathway">
    <text evidence="1">Lipid metabolism.</text>
</comment>
<dbReference type="CDD" id="cd00830">
    <property type="entry name" value="KAS_III"/>
    <property type="match status" value="1"/>
</dbReference>
<keyword evidence="6" id="KW-0276">Fatty acid metabolism</keyword>
<feature type="domain" description="Beta-ketoacyl-[acyl-carrier-protein] synthase III C-terminal" evidence="10">
    <location>
        <begin position="189"/>
        <end position="278"/>
    </location>
</feature>